<dbReference type="PRINTS" id="PR00320">
    <property type="entry name" value="GPROTEINBRPT"/>
</dbReference>
<feature type="repeat" description="WD" evidence="3">
    <location>
        <begin position="48"/>
        <end position="80"/>
    </location>
</feature>
<feature type="repeat" description="WD" evidence="3">
    <location>
        <begin position="166"/>
        <end position="200"/>
    </location>
</feature>
<evidence type="ECO:0000256" key="3">
    <source>
        <dbReference type="PROSITE-ProRule" id="PRU00221"/>
    </source>
</evidence>
<dbReference type="PROSITE" id="PS00678">
    <property type="entry name" value="WD_REPEATS_1"/>
    <property type="match status" value="1"/>
</dbReference>
<feature type="region of interest" description="Disordered" evidence="4">
    <location>
        <begin position="294"/>
        <end position="314"/>
    </location>
</feature>
<keyword evidence="6" id="KW-1185">Reference proteome</keyword>
<protein>
    <submittedName>
        <fullName evidence="5">Nacht and wd domain protein</fullName>
    </submittedName>
</protein>
<dbReference type="InterPro" id="IPR019775">
    <property type="entry name" value="WD40_repeat_CS"/>
</dbReference>
<reference evidence="5" key="1">
    <citation type="submission" date="2023-02" db="EMBL/GenBank/DDBJ databases">
        <title>Colletotrichum kahawae CIFC_Que2 genome sequencing and assembly.</title>
        <authorList>
            <person name="Baroncelli R."/>
        </authorList>
    </citation>
    <scope>NUCLEOTIDE SEQUENCE</scope>
    <source>
        <strain evidence="5">CIFC_Que2</strain>
    </source>
</reference>
<dbReference type="InterPro" id="IPR011047">
    <property type="entry name" value="Quinoprotein_ADH-like_sf"/>
</dbReference>
<dbReference type="Proteomes" id="UP001281614">
    <property type="component" value="Unassembled WGS sequence"/>
</dbReference>
<dbReference type="Gene3D" id="2.130.10.10">
    <property type="entry name" value="YVTN repeat-like/Quinoprotein amine dehydrogenase"/>
    <property type="match status" value="3"/>
</dbReference>
<organism evidence="5 6">
    <name type="scientific">Colletotrichum kahawae</name>
    <name type="common">Coffee berry disease fungus</name>
    <dbReference type="NCBI Taxonomy" id="34407"/>
    <lineage>
        <taxon>Eukaryota</taxon>
        <taxon>Fungi</taxon>
        <taxon>Dikarya</taxon>
        <taxon>Ascomycota</taxon>
        <taxon>Pezizomycotina</taxon>
        <taxon>Sordariomycetes</taxon>
        <taxon>Hypocreomycetidae</taxon>
        <taxon>Glomerellales</taxon>
        <taxon>Glomerellaceae</taxon>
        <taxon>Colletotrichum</taxon>
        <taxon>Colletotrichum gloeosporioides species complex</taxon>
    </lineage>
</organism>
<comment type="caution">
    <text evidence="5">The sequence shown here is derived from an EMBL/GenBank/DDBJ whole genome shotgun (WGS) entry which is preliminary data.</text>
</comment>
<evidence type="ECO:0000256" key="2">
    <source>
        <dbReference type="ARBA" id="ARBA00022737"/>
    </source>
</evidence>
<keyword evidence="2" id="KW-0677">Repeat</keyword>
<evidence type="ECO:0000256" key="1">
    <source>
        <dbReference type="ARBA" id="ARBA00022574"/>
    </source>
</evidence>
<dbReference type="PROSITE" id="PS50082">
    <property type="entry name" value="WD_REPEATS_2"/>
    <property type="match status" value="2"/>
</dbReference>
<dbReference type="InterPro" id="IPR001680">
    <property type="entry name" value="WD40_rpt"/>
</dbReference>
<keyword evidence="1 3" id="KW-0853">WD repeat</keyword>
<evidence type="ECO:0000313" key="6">
    <source>
        <dbReference type="Proteomes" id="UP001281614"/>
    </source>
</evidence>
<accession>A0AAD9Y7X3</accession>
<dbReference type="InterPro" id="IPR020472">
    <property type="entry name" value="WD40_PAC1"/>
</dbReference>
<dbReference type="PANTHER" id="PTHR19848">
    <property type="entry name" value="WD40 REPEAT PROTEIN"/>
    <property type="match status" value="1"/>
</dbReference>
<name>A0AAD9Y7X3_COLKA</name>
<dbReference type="SMART" id="SM00320">
    <property type="entry name" value="WD40"/>
    <property type="match status" value="8"/>
</dbReference>
<dbReference type="AlphaFoldDB" id="A0AAD9Y7X3"/>
<dbReference type="SUPFAM" id="SSF50998">
    <property type="entry name" value="Quinoprotein alcohol dehydrogenase-like"/>
    <property type="match status" value="1"/>
</dbReference>
<dbReference type="CDD" id="cd00200">
    <property type="entry name" value="WD40"/>
    <property type="match status" value="1"/>
</dbReference>
<dbReference type="PROSITE" id="PS50294">
    <property type="entry name" value="WD_REPEATS_REGION"/>
    <property type="match status" value="2"/>
</dbReference>
<dbReference type="PANTHER" id="PTHR19848:SF8">
    <property type="entry name" value="F-BOX AND WD REPEAT DOMAIN CONTAINING 7"/>
    <property type="match status" value="1"/>
</dbReference>
<proteinExistence type="predicted"/>
<dbReference type="EMBL" id="VYYT01000366">
    <property type="protein sequence ID" value="KAK2739504.1"/>
    <property type="molecule type" value="Genomic_DNA"/>
</dbReference>
<dbReference type="InterPro" id="IPR015943">
    <property type="entry name" value="WD40/YVTN_repeat-like_dom_sf"/>
</dbReference>
<dbReference type="Pfam" id="PF00400">
    <property type="entry name" value="WD40"/>
    <property type="match status" value="5"/>
</dbReference>
<evidence type="ECO:0000313" key="5">
    <source>
        <dbReference type="EMBL" id="KAK2739504.1"/>
    </source>
</evidence>
<evidence type="ECO:0000256" key="4">
    <source>
        <dbReference type="SAM" id="MobiDB-lite"/>
    </source>
</evidence>
<sequence length="523" mass="57890">MQCMAISSDHQKVAFVDLFDTASIWYVGEQSPFLIFEGIKGFYGHPPSISFSSNGERFAAASADLTVKIWDLATGECVRILDDHDEHLKLAAFSSNGQWLASSDSCVRLWETETGMLVSKFSLGITGRYPAARSIAFSKDDQMLATCTSYSICVWDTTKKAIMWQVRGHDDLINSVAFSPDSRRLVSASDDKTIKIWDVSVEAEPNALQDQATLLPLICYSVDGRHSAPHCDNSQTIQISNTTTALHDTVFHCGGDQITAMAFSQDTEQLAVGSFTGKITIWSTESGVCILEIPGSDEEDSSDASCNQEEGTKVESLRSFDPRLDEPYDSAEITSLAFQGSLRLASSARGMIKIWNLSDGRWIQTLESRRRRIASVAASKDGRWLAHAFAVGLSLWKVKYRDMETGTCVTTDDLNYDGVRSITFLVSNQLVWSSSDLIRVWNVESNTCTHSIDIHDFVGGIRFTLDTLFPMRLHTQFGFLDLDQLAPMVTIDRKPGSFLTIRVKDGKEDGEGHLMSHAYPATV</sequence>
<gene>
    <name evidence="5" type="ORF">CKAH01_18688</name>
</gene>